<dbReference type="CDD" id="cd04186">
    <property type="entry name" value="GT_2_like_c"/>
    <property type="match status" value="1"/>
</dbReference>
<dbReference type="Pfam" id="PF13489">
    <property type="entry name" value="Methyltransf_23"/>
    <property type="match status" value="1"/>
</dbReference>
<proteinExistence type="inferred from homology"/>
<evidence type="ECO:0000256" key="3">
    <source>
        <dbReference type="ARBA" id="ARBA00022676"/>
    </source>
</evidence>
<dbReference type="Gene3D" id="3.40.50.150">
    <property type="entry name" value="Vaccinia Virus protein VP39"/>
    <property type="match status" value="1"/>
</dbReference>
<keyword evidence="7" id="KW-1185">Reference proteome</keyword>
<dbReference type="InterPro" id="IPR001173">
    <property type="entry name" value="Glyco_trans_2-like"/>
</dbReference>
<dbReference type="Gene3D" id="3.90.550.10">
    <property type="entry name" value="Spore Coat Polysaccharide Biosynthesis Protein SpsA, Chain A"/>
    <property type="match status" value="1"/>
</dbReference>
<evidence type="ECO:0000313" key="7">
    <source>
        <dbReference type="Proteomes" id="UP000198534"/>
    </source>
</evidence>
<dbReference type="SUPFAM" id="SSF53448">
    <property type="entry name" value="Nucleotide-diphospho-sugar transferases"/>
    <property type="match status" value="1"/>
</dbReference>
<evidence type="ECO:0000259" key="5">
    <source>
        <dbReference type="Pfam" id="PF00535"/>
    </source>
</evidence>
<sequence length="449" mass="51336">MTLSNITSIVIPVRNQMSYTKQCIESVREHTAQGSFELIVIDNDSDDGIGAWLAEQEDIYLISNPENVGFPRACNQGIQVAKGIRILLLNNDTVVTYRWLENLIDCLESHTNIGAVGPVTNYASYGTAIPVPYQNVEEMQSFAKSHNQSDPSLWEERAKLIGFCLLMRKDALEKVGELDERFSLGNYEDDDWCFRARMEGYRLFLCRDTFVHHHGSASFGQAGNLFAQILERNRSIFQDKWRLDPIKAFHTRYEHIEWMDLEWEREQKVLEIGCGAGATFLALRNQYPMIRLYGVESNKNAAIASSGAGEVVEQELDAPLPWPEDFFDHILLGDCLTNVKEPVMFLQRIKTYLKKDGALFALFPNFCHYGTLSRLLEGHVLEGTDHRFTWLSIQSILEKAGLQRISVKGLTHPDLSEEVKQWIDSLTALSSPEMKEHYMNHQYSIKAFR</sequence>
<name>A0A1H2THC1_9BACL</name>
<organism evidence="6 7">
    <name type="scientific">Marininema mesophilum</name>
    <dbReference type="NCBI Taxonomy" id="1048340"/>
    <lineage>
        <taxon>Bacteria</taxon>
        <taxon>Bacillati</taxon>
        <taxon>Bacillota</taxon>
        <taxon>Bacilli</taxon>
        <taxon>Bacillales</taxon>
        <taxon>Thermoactinomycetaceae</taxon>
        <taxon>Marininema</taxon>
    </lineage>
</organism>
<feature type="domain" description="Glycosyltransferase 2-like" evidence="5">
    <location>
        <begin position="8"/>
        <end position="175"/>
    </location>
</feature>
<dbReference type="SUPFAM" id="SSF53335">
    <property type="entry name" value="S-adenosyl-L-methionine-dependent methyltransferases"/>
    <property type="match status" value="1"/>
</dbReference>
<dbReference type="OrthoDB" id="8936324at2"/>
<accession>A0A1H2THC1</accession>
<evidence type="ECO:0000256" key="4">
    <source>
        <dbReference type="ARBA" id="ARBA00022679"/>
    </source>
</evidence>
<gene>
    <name evidence="6" type="ORF">SAMN05444487_103137</name>
</gene>
<dbReference type="PANTHER" id="PTHR43179:SF12">
    <property type="entry name" value="GALACTOFURANOSYLTRANSFERASE GLFT2"/>
    <property type="match status" value="1"/>
</dbReference>
<evidence type="ECO:0000256" key="1">
    <source>
        <dbReference type="ARBA" id="ARBA00004776"/>
    </source>
</evidence>
<dbReference type="Proteomes" id="UP000198534">
    <property type="component" value="Unassembled WGS sequence"/>
</dbReference>
<dbReference type="Pfam" id="PF00535">
    <property type="entry name" value="Glycos_transf_2"/>
    <property type="match status" value="1"/>
</dbReference>
<keyword evidence="4 6" id="KW-0808">Transferase</keyword>
<dbReference type="EMBL" id="FNNQ01000003">
    <property type="protein sequence ID" value="SDW43321.1"/>
    <property type="molecule type" value="Genomic_DNA"/>
</dbReference>
<keyword evidence="3" id="KW-0328">Glycosyltransferase</keyword>
<protein>
    <submittedName>
        <fullName evidence="6">Glycosyltransferase, GT2 family</fullName>
    </submittedName>
</protein>
<comment type="similarity">
    <text evidence="2">Belongs to the glycosyltransferase 2 family.</text>
</comment>
<evidence type="ECO:0000313" key="6">
    <source>
        <dbReference type="EMBL" id="SDW43321.1"/>
    </source>
</evidence>
<evidence type="ECO:0000256" key="2">
    <source>
        <dbReference type="ARBA" id="ARBA00006739"/>
    </source>
</evidence>
<dbReference type="InterPro" id="IPR029044">
    <property type="entry name" value="Nucleotide-diphossugar_trans"/>
</dbReference>
<reference evidence="6 7" key="1">
    <citation type="submission" date="2016-10" db="EMBL/GenBank/DDBJ databases">
        <authorList>
            <person name="de Groot N.N."/>
        </authorList>
    </citation>
    <scope>NUCLEOTIDE SEQUENCE [LARGE SCALE GENOMIC DNA]</scope>
    <source>
        <strain evidence="6 7">DSM 45610</strain>
    </source>
</reference>
<dbReference type="GO" id="GO:0016757">
    <property type="term" value="F:glycosyltransferase activity"/>
    <property type="evidence" value="ECO:0007669"/>
    <property type="project" value="UniProtKB-KW"/>
</dbReference>
<dbReference type="CDD" id="cd02440">
    <property type="entry name" value="AdoMet_MTases"/>
    <property type="match status" value="1"/>
</dbReference>
<dbReference type="AlphaFoldDB" id="A0A1H2THC1"/>
<dbReference type="PANTHER" id="PTHR43179">
    <property type="entry name" value="RHAMNOSYLTRANSFERASE WBBL"/>
    <property type="match status" value="1"/>
</dbReference>
<dbReference type="STRING" id="1048340.SAMN05444487_103137"/>
<dbReference type="InterPro" id="IPR029063">
    <property type="entry name" value="SAM-dependent_MTases_sf"/>
</dbReference>
<dbReference type="RefSeq" id="WP_091736676.1">
    <property type="nucleotide sequence ID" value="NZ_FNNQ01000003.1"/>
</dbReference>
<comment type="pathway">
    <text evidence="1">Cell wall biogenesis; cell wall polysaccharide biosynthesis.</text>
</comment>